<reference evidence="2" key="1">
    <citation type="submission" date="2020-05" db="UniProtKB">
        <authorList>
            <consortium name="EnsemblMetazoa"/>
        </authorList>
    </citation>
    <scope>IDENTIFICATION</scope>
    <source>
        <strain evidence="2">BB02</strain>
    </source>
</reference>
<dbReference type="EnsemblMetazoa" id="BGLB034156-RA">
    <property type="protein sequence ID" value="BGLB034156-PA"/>
    <property type="gene ID" value="BGLB034156"/>
</dbReference>
<dbReference type="AlphaFoldDB" id="A0A2C9LS06"/>
<evidence type="ECO:0000313" key="2">
    <source>
        <dbReference type="EnsemblMetazoa" id="BGLB034156-PA"/>
    </source>
</evidence>
<keyword evidence="1" id="KW-0472">Membrane</keyword>
<sequence length="114" mass="12338">MGKLLKYSLIGLIVIIIAFILIIVGVATDGWVFRSGVNYKVSLSSTTGDAKGEASYAFCIISTLFGGHSVDLCCSGRCATVYGEKERVFRQSSASGDSYCIDRWGHLRPYRGVS</sequence>
<keyword evidence="1" id="KW-1133">Transmembrane helix</keyword>
<dbReference type="Proteomes" id="UP000076420">
    <property type="component" value="Unassembled WGS sequence"/>
</dbReference>
<gene>
    <name evidence="2" type="primary">106079446</name>
</gene>
<evidence type="ECO:0000256" key="1">
    <source>
        <dbReference type="SAM" id="Phobius"/>
    </source>
</evidence>
<dbReference type="VEuPathDB" id="VectorBase:BGLB034156"/>
<dbReference type="VEuPathDB" id="VectorBase:BGLAX_052214"/>
<evidence type="ECO:0000313" key="3">
    <source>
        <dbReference type="Proteomes" id="UP000076420"/>
    </source>
</evidence>
<feature type="transmembrane region" description="Helical" evidence="1">
    <location>
        <begin position="7"/>
        <end position="33"/>
    </location>
</feature>
<protein>
    <submittedName>
        <fullName evidence="2">Uncharacterized protein</fullName>
    </submittedName>
</protein>
<accession>A0A2C9LS06</accession>
<name>A0A2C9LS06_BIOGL</name>
<proteinExistence type="predicted"/>
<organism evidence="2 3">
    <name type="scientific">Biomphalaria glabrata</name>
    <name type="common">Bloodfluke planorb</name>
    <name type="synonym">Freshwater snail</name>
    <dbReference type="NCBI Taxonomy" id="6526"/>
    <lineage>
        <taxon>Eukaryota</taxon>
        <taxon>Metazoa</taxon>
        <taxon>Spiralia</taxon>
        <taxon>Lophotrochozoa</taxon>
        <taxon>Mollusca</taxon>
        <taxon>Gastropoda</taxon>
        <taxon>Heterobranchia</taxon>
        <taxon>Euthyneura</taxon>
        <taxon>Panpulmonata</taxon>
        <taxon>Hygrophila</taxon>
        <taxon>Lymnaeoidea</taxon>
        <taxon>Planorbidae</taxon>
        <taxon>Biomphalaria</taxon>
    </lineage>
</organism>
<dbReference type="KEGG" id="bgt:106079446"/>
<keyword evidence="1" id="KW-0812">Transmembrane</keyword>